<keyword evidence="2" id="KW-0689">Ribosomal protein</keyword>
<evidence type="ECO:0000259" key="5">
    <source>
        <dbReference type="Pfam" id="PF01778"/>
    </source>
</evidence>
<dbReference type="GO" id="GO:0005840">
    <property type="term" value="C:ribosome"/>
    <property type="evidence" value="ECO:0007669"/>
    <property type="project" value="UniProtKB-KW"/>
</dbReference>
<dbReference type="PANTHER" id="PTHR10544">
    <property type="entry name" value="60S RIBOSOMAL PROTEIN L28"/>
    <property type="match status" value="1"/>
</dbReference>
<dbReference type="GO" id="GO:1990904">
    <property type="term" value="C:ribonucleoprotein complex"/>
    <property type="evidence" value="ECO:0007669"/>
    <property type="project" value="UniProtKB-KW"/>
</dbReference>
<sequence>MASPDLVWMLTKKYNSFLVSKRDNCNKRSGLVLTAEPCNITAKHSFKYSGLANTTAFGIDANGTKVTVSRKAKNQANPSKGVSKQVWGGHGRRMAKAIEGQTKARADLTKAAKAKITQLAKAARIAKASE</sequence>
<accession>A0A7R9TD66</accession>
<organism evidence="6">
    <name type="scientific">Prasinoderma coloniale</name>
    <dbReference type="NCBI Taxonomy" id="156133"/>
    <lineage>
        <taxon>Eukaryota</taxon>
        <taxon>Viridiplantae</taxon>
        <taxon>Prasinodermophyta</taxon>
        <taxon>Prasinodermophyceae</taxon>
        <taxon>Prasinodermales</taxon>
        <taxon>Prasinodermaceae</taxon>
        <taxon>Prasinoderma</taxon>
    </lineage>
</organism>
<reference evidence="6" key="1">
    <citation type="submission" date="2021-01" db="EMBL/GenBank/DDBJ databases">
        <authorList>
            <person name="Corre E."/>
            <person name="Pelletier E."/>
            <person name="Niang G."/>
            <person name="Scheremetjew M."/>
            <person name="Finn R."/>
            <person name="Kale V."/>
            <person name="Holt S."/>
            <person name="Cochrane G."/>
            <person name="Meng A."/>
            <person name="Brown T."/>
            <person name="Cohen L."/>
        </authorList>
    </citation>
    <scope>NUCLEOTIDE SEQUENCE</scope>
    <source>
        <strain evidence="6">CCMP1413</strain>
    </source>
</reference>
<dbReference type="AlphaFoldDB" id="A0A7R9TD66"/>
<name>A0A7R9TD66_9VIRI</name>
<gene>
    <name evidence="6" type="ORF">PCOL08062_LOCUS2425</name>
</gene>
<dbReference type="Pfam" id="PF01778">
    <property type="entry name" value="Ribosomal_L28e"/>
    <property type="match status" value="1"/>
</dbReference>
<dbReference type="EMBL" id="HBDZ01003086">
    <property type="protein sequence ID" value="CAD8232248.1"/>
    <property type="molecule type" value="Transcribed_RNA"/>
</dbReference>
<evidence type="ECO:0000313" key="6">
    <source>
        <dbReference type="EMBL" id="CAD8232248.1"/>
    </source>
</evidence>
<keyword evidence="3" id="KW-0687">Ribonucleoprotein</keyword>
<dbReference type="GO" id="GO:0003735">
    <property type="term" value="F:structural constituent of ribosome"/>
    <property type="evidence" value="ECO:0007669"/>
    <property type="project" value="InterPro"/>
</dbReference>
<feature type="region of interest" description="Disordered" evidence="4">
    <location>
        <begin position="70"/>
        <end position="91"/>
    </location>
</feature>
<dbReference type="Gene3D" id="3.30.390.110">
    <property type="match status" value="1"/>
</dbReference>
<dbReference type="InterPro" id="IPR002672">
    <property type="entry name" value="Ribosomal_eL28"/>
</dbReference>
<dbReference type="GO" id="GO:0006412">
    <property type="term" value="P:translation"/>
    <property type="evidence" value="ECO:0007669"/>
    <property type="project" value="InterPro"/>
</dbReference>
<dbReference type="InterPro" id="IPR029004">
    <property type="entry name" value="Ribosomal_eL28/Mak16"/>
</dbReference>
<feature type="domain" description="Ribosomal eL28/Mak16" evidence="5">
    <location>
        <begin position="6"/>
        <end position="121"/>
    </location>
</feature>
<protein>
    <recommendedName>
        <fullName evidence="5">Ribosomal eL28/Mak16 domain-containing protein</fullName>
    </recommendedName>
</protein>
<comment type="similarity">
    <text evidence="1">Belongs to the eukaryotic ribosomal protein eL28 family.</text>
</comment>
<evidence type="ECO:0000256" key="4">
    <source>
        <dbReference type="SAM" id="MobiDB-lite"/>
    </source>
</evidence>
<evidence type="ECO:0000256" key="3">
    <source>
        <dbReference type="ARBA" id="ARBA00023274"/>
    </source>
</evidence>
<evidence type="ECO:0000256" key="2">
    <source>
        <dbReference type="ARBA" id="ARBA00022980"/>
    </source>
</evidence>
<proteinExistence type="inferred from homology"/>
<evidence type="ECO:0000256" key="1">
    <source>
        <dbReference type="ARBA" id="ARBA00007926"/>
    </source>
</evidence>